<keyword evidence="2" id="KW-1185">Reference proteome</keyword>
<reference evidence="1" key="1">
    <citation type="submission" date="2013-08" db="EMBL/GenBank/DDBJ databases">
        <authorList>
            <person name="Durkin A.S."/>
            <person name="Haft D.R."/>
            <person name="McCorrison J."/>
            <person name="Torralba M."/>
            <person name="Gillis M."/>
            <person name="Haft D.H."/>
            <person name="Methe B."/>
            <person name="Sutton G."/>
            <person name="Nelson K.E."/>
        </authorList>
    </citation>
    <scope>NUCLEOTIDE SEQUENCE [LARGE SCALE GENOMIC DNA]</scope>
    <source>
        <strain evidence="1">F0233</strain>
    </source>
</reference>
<evidence type="ECO:0000313" key="2">
    <source>
        <dbReference type="Proteomes" id="UP000017052"/>
    </source>
</evidence>
<organism evidence="1 2">
    <name type="scientific">Propionibacterium acidifaciens F0233</name>
    <dbReference type="NCBI Taxonomy" id="553198"/>
    <lineage>
        <taxon>Bacteria</taxon>
        <taxon>Bacillati</taxon>
        <taxon>Actinomycetota</taxon>
        <taxon>Actinomycetes</taxon>
        <taxon>Propionibacteriales</taxon>
        <taxon>Propionibacteriaceae</taxon>
        <taxon>Propionibacterium</taxon>
    </lineage>
</organism>
<evidence type="ECO:0000313" key="1">
    <source>
        <dbReference type="EMBL" id="ERK56201.1"/>
    </source>
</evidence>
<gene>
    <name evidence="1" type="ORF">HMPREF0682_2120</name>
</gene>
<name>U2QI74_9ACTN</name>
<accession>U2QI74</accession>
<protein>
    <submittedName>
        <fullName evidence="1">Uncharacterized protein</fullName>
    </submittedName>
</protein>
<comment type="caution">
    <text evidence="1">The sequence shown here is derived from an EMBL/GenBank/DDBJ whole genome shotgun (WGS) entry which is preliminary data.</text>
</comment>
<sequence>MGIIAVEHIDAVRVTHDPGEAEAVSSLRLRLSGDEDGAWTLAWEREDRARPAVPSRAWSAWAV</sequence>
<dbReference type="Proteomes" id="UP000017052">
    <property type="component" value="Unassembled WGS sequence"/>
</dbReference>
<dbReference type="AlphaFoldDB" id="U2QI74"/>
<proteinExistence type="predicted"/>
<dbReference type="EMBL" id="ACVN02000161">
    <property type="protein sequence ID" value="ERK56201.1"/>
    <property type="molecule type" value="Genomic_DNA"/>
</dbReference>